<feature type="compositionally biased region" description="Polar residues" evidence="1">
    <location>
        <begin position="281"/>
        <end position="292"/>
    </location>
</feature>
<dbReference type="EMBL" id="MW344047">
    <property type="protein sequence ID" value="QXO96492.1"/>
    <property type="molecule type" value="Genomic_DNA"/>
</dbReference>
<name>A0A8F5ZG32_9VIRU</name>
<feature type="compositionally biased region" description="Polar residues" evidence="1">
    <location>
        <begin position="254"/>
        <end position="265"/>
    </location>
</feature>
<proteinExistence type="predicted"/>
<accession>A0A8F5ZG32</accession>
<feature type="region of interest" description="Disordered" evidence="1">
    <location>
        <begin position="427"/>
        <end position="447"/>
    </location>
</feature>
<protein>
    <submittedName>
        <fullName evidence="2">Capsid protein</fullName>
    </submittedName>
</protein>
<evidence type="ECO:0000256" key="1">
    <source>
        <dbReference type="SAM" id="MobiDB-lite"/>
    </source>
</evidence>
<reference evidence="2" key="1">
    <citation type="submission" date="2020-12" db="EMBL/GenBank/DDBJ databases">
        <title>Chaphamaparvovirus identified in a sheep with encephalitis and anemia.</title>
        <authorList>
            <person name="Altan E."/>
            <person name="Delwar E."/>
        </authorList>
    </citation>
    <scope>NUCLEOTIDE SEQUENCE</scope>
    <source>
        <strain evidence="2">Davis_19N</strain>
    </source>
</reference>
<feature type="region of interest" description="Disordered" evidence="1">
    <location>
        <begin position="253"/>
        <end position="293"/>
    </location>
</feature>
<evidence type="ECO:0000313" key="2">
    <source>
        <dbReference type="EMBL" id="QXO96492.1"/>
    </source>
</evidence>
<organism evidence="2">
    <name type="scientific">Sheepavirus Davis_19N</name>
    <dbReference type="NCBI Taxonomy" id="2859881"/>
    <lineage>
        <taxon>Viruses</taxon>
        <taxon>Monodnaviria</taxon>
        <taxon>Shotokuvirae</taxon>
        <taxon>Cossaviricota</taxon>
        <taxon>Quintoviricetes</taxon>
        <taxon>Piccovirales</taxon>
        <taxon>Parvoviridae</taxon>
        <taxon>Hamaparvovirinae</taxon>
        <taxon>Chaphamaparvovirus</taxon>
    </lineage>
</organism>
<sequence length="475" mass="54498">MADSLSFGSNYMCYWNNSPYIYPSQYYSQINNQTTYNTGWHVLPTMLWKHFISPRQWYEMVINYEAYHVEGFTATLYNPIPITQNLAIQGTSTFSAFNNTIYTLGTQDILYETSYHNWWTDPVWKNFWVAYKEGVIKSGSEGGTNTRLVLPTYLWETPATAPADNTTWTWDPNPPYYPIASTTWPDTNQGNQISMGTGIFWDPLTDPDSIMELRPGKNAMTFNWSAHPCDEGIWYNIDQLAKLLPYVPEGPWTDRTTSTGNTSQYGPGGTRMPNPVFNDPMPQSSYTSTTGDTTEKYKGQFTEYSMPNLLSLPIVPVQWFWVELNKNLLESQDLTKPQLGWPGTEYAAYKYPPTQCFVKGIPLYDENNTLISTTTQGCIRVTLHLKVKKRRSRYFAPTWGPMSWEMTSMIQSPFVLSTVRYRTAGARRGWQSKTQTTPTTTTHDRWDPYTSQTYTTASHTTTTPIYSVSRIKNAQ</sequence>